<evidence type="ECO:0000313" key="1">
    <source>
        <dbReference type="EMBL" id="MFD1675677.1"/>
    </source>
</evidence>
<sequence>MSTSNRLQSEEELSQLLTTLVRKELALHPGVAEESNSLDGKLLALMRQLAEQVNPSSAGVNKRKTDGAKQDAEQLMQSVLHDLSLPSDLSASHVAATVDGDLTQEDMELDELIRAVLNDIQGAM</sequence>
<gene>
    <name evidence="1" type="ORF">ACFSB2_13330</name>
</gene>
<dbReference type="EMBL" id="JBHUCX010000035">
    <property type="protein sequence ID" value="MFD1675677.1"/>
    <property type="molecule type" value="Genomic_DNA"/>
</dbReference>
<keyword evidence="2" id="KW-1185">Reference proteome</keyword>
<protein>
    <submittedName>
        <fullName evidence="1">Uncharacterized protein</fullName>
    </submittedName>
</protein>
<dbReference type="Proteomes" id="UP001597079">
    <property type="component" value="Unassembled WGS sequence"/>
</dbReference>
<reference evidence="2" key="1">
    <citation type="journal article" date="2019" name="Int. J. Syst. Evol. Microbiol.">
        <title>The Global Catalogue of Microorganisms (GCM) 10K type strain sequencing project: providing services to taxonomists for standard genome sequencing and annotation.</title>
        <authorList>
            <consortium name="The Broad Institute Genomics Platform"/>
            <consortium name="The Broad Institute Genome Sequencing Center for Infectious Disease"/>
            <person name="Wu L."/>
            <person name="Ma J."/>
        </authorList>
    </citation>
    <scope>NUCLEOTIDE SEQUENCE [LARGE SCALE GENOMIC DNA]</scope>
    <source>
        <strain evidence="2">CGMCC 1.12286</strain>
    </source>
</reference>
<proteinExistence type="predicted"/>
<accession>A0ABW4JH39</accession>
<organism evidence="1 2">
    <name type="scientific">Alicyclobacillus fodiniaquatilis</name>
    <dbReference type="NCBI Taxonomy" id="1661150"/>
    <lineage>
        <taxon>Bacteria</taxon>
        <taxon>Bacillati</taxon>
        <taxon>Bacillota</taxon>
        <taxon>Bacilli</taxon>
        <taxon>Bacillales</taxon>
        <taxon>Alicyclobacillaceae</taxon>
        <taxon>Alicyclobacillus</taxon>
    </lineage>
</organism>
<comment type="caution">
    <text evidence="1">The sequence shown here is derived from an EMBL/GenBank/DDBJ whole genome shotgun (WGS) entry which is preliminary data.</text>
</comment>
<evidence type="ECO:0000313" key="2">
    <source>
        <dbReference type="Proteomes" id="UP001597079"/>
    </source>
</evidence>
<name>A0ABW4JH39_9BACL</name>
<dbReference type="RefSeq" id="WP_377943564.1">
    <property type="nucleotide sequence ID" value="NZ_JBHUCX010000035.1"/>
</dbReference>